<keyword evidence="1" id="KW-0489">Methyltransferase</keyword>
<dbReference type="CDD" id="cd02440">
    <property type="entry name" value="AdoMet_MTases"/>
    <property type="match status" value="1"/>
</dbReference>
<gene>
    <name evidence="1" type="ORF">H1164_07675</name>
</gene>
<dbReference type="RefSeq" id="WP_033100114.1">
    <property type="nucleotide sequence ID" value="NZ_JACEIP010000009.1"/>
</dbReference>
<dbReference type="AlphaFoldDB" id="A0A7W1X9Z4"/>
<keyword evidence="1" id="KW-0808">Transferase</keyword>
<comment type="caution">
    <text evidence="1">The sequence shown here is derived from an EMBL/GenBank/DDBJ whole genome shotgun (WGS) entry which is preliminary data.</text>
</comment>
<dbReference type="PANTHER" id="PTHR35276:SF1">
    <property type="entry name" value="TRNA (MNM(5)S(2)U34)-METHYLTRANSFERASE, CHLOROPLASTIC"/>
    <property type="match status" value="1"/>
</dbReference>
<dbReference type="SUPFAM" id="SSF53335">
    <property type="entry name" value="S-adenosyl-L-methionine-dependent methyltransferases"/>
    <property type="match status" value="1"/>
</dbReference>
<dbReference type="EMBL" id="JACEIP010000009">
    <property type="protein sequence ID" value="MBA4542779.1"/>
    <property type="molecule type" value="Genomic_DNA"/>
</dbReference>
<dbReference type="PANTHER" id="PTHR35276">
    <property type="entry name" value="S-ADENOSYL-L-METHIONINE-DEPENDENT METHYLTRANSFERASES SUPERFAMILY PROTEIN"/>
    <property type="match status" value="1"/>
</dbReference>
<name>A0A7W1X9Z4_9BACL</name>
<sequence length="189" mass="20723">MILPSILQSARHYIKQALPPGGFAIDGTVGNGYDTLFLAETTGPSGAVFGFDIQQAALQQARCRLEKAGQLEQVRLFHASHHRMGEELPPRLKGKIHAAMFNLGYLPHGDSSVITRKETTIPALQTALDWLKSGGILTCALYTGHPGGQEEADHVIRFATGLCPKSYQVLWQQLINRKQAPSLVIIEKR</sequence>
<dbReference type="InterPro" id="IPR029063">
    <property type="entry name" value="SAM-dependent_MTases_sf"/>
</dbReference>
<reference evidence="1 2" key="1">
    <citation type="submission" date="2020-07" db="EMBL/GenBank/DDBJ databases">
        <authorList>
            <person name="Feng H."/>
        </authorList>
    </citation>
    <scope>NUCLEOTIDE SEQUENCE [LARGE SCALE GENOMIC DNA]</scope>
    <source>
        <strain evidence="2">s-11</strain>
    </source>
</reference>
<keyword evidence="2" id="KW-1185">Reference proteome</keyword>
<protein>
    <submittedName>
        <fullName evidence="1">Methyltransferase domain-containing protein</fullName>
    </submittedName>
</protein>
<dbReference type="Pfam" id="PF06962">
    <property type="entry name" value="rRNA_methylase"/>
    <property type="match status" value="1"/>
</dbReference>
<dbReference type="InterPro" id="IPR010719">
    <property type="entry name" value="MnmM_MeTrfase"/>
</dbReference>
<dbReference type="OrthoDB" id="9792989at2"/>
<dbReference type="GO" id="GO:0008168">
    <property type="term" value="F:methyltransferase activity"/>
    <property type="evidence" value="ECO:0007669"/>
    <property type="project" value="UniProtKB-KW"/>
</dbReference>
<evidence type="ECO:0000313" key="2">
    <source>
        <dbReference type="Proteomes" id="UP000530514"/>
    </source>
</evidence>
<organism evidence="1 2">
    <name type="scientific">Thermoactinomyces daqus</name>
    <dbReference type="NCBI Taxonomy" id="1329516"/>
    <lineage>
        <taxon>Bacteria</taxon>
        <taxon>Bacillati</taxon>
        <taxon>Bacillota</taxon>
        <taxon>Bacilli</taxon>
        <taxon>Bacillales</taxon>
        <taxon>Thermoactinomycetaceae</taxon>
        <taxon>Thermoactinomyces</taxon>
    </lineage>
</organism>
<accession>A0A7W1X9Z4</accession>
<evidence type="ECO:0000313" key="1">
    <source>
        <dbReference type="EMBL" id="MBA4542779.1"/>
    </source>
</evidence>
<dbReference type="Proteomes" id="UP000530514">
    <property type="component" value="Unassembled WGS sequence"/>
</dbReference>
<dbReference type="GO" id="GO:0032259">
    <property type="term" value="P:methylation"/>
    <property type="evidence" value="ECO:0007669"/>
    <property type="project" value="UniProtKB-KW"/>
</dbReference>
<dbReference type="Gene3D" id="3.40.50.150">
    <property type="entry name" value="Vaccinia Virus protein VP39"/>
    <property type="match status" value="1"/>
</dbReference>
<proteinExistence type="predicted"/>